<evidence type="ECO:0000313" key="3">
    <source>
        <dbReference type="Proteomes" id="UP001162060"/>
    </source>
</evidence>
<proteinExistence type="predicted"/>
<organism evidence="1 3">
    <name type="scientific">Peronospora matthiolae</name>
    <dbReference type="NCBI Taxonomy" id="2874970"/>
    <lineage>
        <taxon>Eukaryota</taxon>
        <taxon>Sar</taxon>
        <taxon>Stramenopiles</taxon>
        <taxon>Oomycota</taxon>
        <taxon>Peronosporomycetes</taxon>
        <taxon>Peronosporales</taxon>
        <taxon>Peronosporaceae</taxon>
        <taxon>Peronospora</taxon>
    </lineage>
</organism>
<comment type="caution">
    <text evidence="1">The sequence shown here is derived from an EMBL/GenBank/DDBJ whole genome shotgun (WGS) entry which is preliminary data.</text>
</comment>
<dbReference type="AlphaFoldDB" id="A0AAV1TCK3"/>
<evidence type="ECO:0000313" key="1">
    <source>
        <dbReference type="EMBL" id="CAK7911799.1"/>
    </source>
</evidence>
<evidence type="ECO:0000313" key="2">
    <source>
        <dbReference type="EMBL" id="CAK7943531.1"/>
    </source>
</evidence>
<reference evidence="1" key="1">
    <citation type="submission" date="2024-01" db="EMBL/GenBank/DDBJ databases">
        <authorList>
            <person name="Webb A."/>
        </authorList>
    </citation>
    <scope>NUCLEOTIDE SEQUENCE</scope>
    <source>
        <strain evidence="1">Pm1</strain>
    </source>
</reference>
<dbReference type="EMBL" id="CAKLBY020000038">
    <property type="protein sequence ID" value="CAK7911799.1"/>
    <property type="molecule type" value="Genomic_DNA"/>
</dbReference>
<dbReference type="EMBL" id="CAKLBY020000303">
    <property type="protein sequence ID" value="CAK7943531.1"/>
    <property type="molecule type" value="Genomic_DNA"/>
</dbReference>
<name>A0AAV1TCK3_9STRA</name>
<protein>
    <submittedName>
        <fullName evidence="1">Uncharacterized protein</fullName>
    </submittedName>
</protein>
<sequence>MRELFSFVALNEEDALVEVCVAFFGEEGESFNDQAVDRHTRDVSSWSGAVAEELSSLLDIKAPAVFSSDVLDDSGRKAIQKFANALANDVKSLKDSVSSDTLKRQDELRAMQEMIDREEQIALLLDVIEEQQGAHAEYVTTVSGLEWSIHHCH</sequence>
<accession>A0AAV1TCK3</accession>
<dbReference type="Proteomes" id="UP001162060">
    <property type="component" value="Unassembled WGS sequence"/>
</dbReference>
<gene>
    <name evidence="2" type="ORF">PM001_LOCUS28681</name>
    <name evidence="1" type="ORF">PM001_LOCUS4436</name>
</gene>